<proteinExistence type="predicted"/>
<comment type="caution">
    <text evidence="1">The sequence shown here is derived from an EMBL/GenBank/DDBJ whole genome shotgun (WGS) entry which is preliminary data.</text>
</comment>
<reference evidence="1 2" key="1">
    <citation type="submission" date="2006-02" db="EMBL/GenBank/DDBJ databases">
        <authorList>
            <person name="Pinhassi J."/>
            <person name="Pedros-Alio C."/>
            <person name="Ferriera S."/>
            <person name="Johnson J."/>
            <person name="Kravitz S."/>
            <person name="Halpern A."/>
            <person name="Remington K."/>
            <person name="Beeson K."/>
            <person name="Tran B."/>
            <person name="Rogers Y.-H."/>
            <person name="Friedman R."/>
            <person name="Venter J.C."/>
        </authorList>
    </citation>
    <scope>NUCLEOTIDE SEQUENCE [LARGE SCALE GENOMIC DNA]</scope>
    <source>
        <strain evidence="1 2">MED297</strain>
    </source>
</reference>
<keyword evidence="2" id="KW-1185">Reference proteome</keyword>
<gene>
    <name evidence="1" type="ORF">MED297_05444</name>
</gene>
<dbReference type="RefSeq" id="WP_008048211.1">
    <property type="nucleotide sequence ID" value="NZ_CH724155.1"/>
</dbReference>
<dbReference type="HOGENOM" id="CLU_1957767_0_0_6"/>
<name>A4BKH2_9GAMM</name>
<evidence type="ECO:0000313" key="1">
    <source>
        <dbReference type="EMBL" id="EAR07371.1"/>
    </source>
</evidence>
<evidence type="ECO:0000313" key="2">
    <source>
        <dbReference type="Proteomes" id="UP000005953"/>
    </source>
</evidence>
<protein>
    <submittedName>
        <fullName evidence="1">Uncharacterized protein</fullName>
    </submittedName>
</protein>
<dbReference type="Proteomes" id="UP000005953">
    <property type="component" value="Unassembled WGS sequence"/>
</dbReference>
<sequence length="128" mass="14283">MGKVVSIALAVVIQLGGLVGAHLYFSGNPRDVLIVVDSSYGLSGFQTQIDDWIDDYESAERYSEFHFATDKSYLGKGDANRARLYRVSFGSMNGSLLNQTFPANQYDERVLLTFTDVQPDGWKVVEFD</sequence>
<dbReference type="EMBL" id="AAOE01000045">
    <property type="protein sequence ID" value="EAR07371.1"/>
    <property type="molecule type" value="Genomic_DNA"/>
</dbReference>
<organism evidence="1 2">
    <name type="scientific">Reinekea blandensis MED297</name>
    <dbReference type="NCBI Taxonomy" id="314283"/>
    <lineage>
        <taxon>Bacteria</taxon>
        <taxon>Pseudomonadati</taxon>
        <taxon>Pseudomonadota</taxon>
        <taxon>Gammaproteobacteria</taxon>
        <taxon>Oceanospirillales</taxon>
        <taxon>Saccharospirillaceae</taxon>
        <taxon>Reinekea</taxon>
    </lineage>
</organism>
<dbReference type="STRING" id="314283.MED297_05444"/>
<dbReference type="AlphaFoldDB" id="A4BKH2"/>
<accession>A4BKH2</accession>
<dbReference type="OrthoDB" id="5624586at2"/>